<dbReference type="Gene3D" id="3.30.160.390">
    <property type="entry name" value="Integrase, DNA-binding domain"/>
    <property type="match status" value="1"/>
</dbReference>
<dbReference type="Gene3D" id="1.10.150.130">
    <property type="match status" value="1"/>
</dbReference>
<dbReference type="InterPro" id="IPR044068">
    <property type="entry name" value="CB"/>
</dbReference>
<comment type="similarity">
    <text evidence="1">Belongs to the 'phage' integrase family.</text>
</comment>
<reference evidence="6" key="1">
    <citation type="submission" date="2021-03" db="EMBL/GenBank/DDBJ databases">
        <title>Whole Genome Sequence of Bradyrhizobium sp. Strain 144S4.</title>
        <authorList>
            <person name="Bromfield E.S.P."/>
            <person name="Cloutier S."/>
        </authorList>
    </citation>
    <scope>NUCLEOTIDE SEQUENCE [LARGE SCALE GENOMIC DNA]</scope>
    <source>
        <strain evidence="6">144S4</strain>
    </source>
</reference>
<dbReference type="AlphaFoldDB" id="A0A939M7X3"/>
<organism evidence="6">
    <name type="scientific">Bradyrhizobium barranii subsp. barranii</name>
    <dbReference type="NCBI Taxonomy" id="2823807"/>
    <lineage>
        <taxon>Bacteria</taxon>
        <taxon>Pseudomonadati</taxon>
        <taxon>Pseudomonadota</taxon>
        <taxon>Alphaproteobacteria</taxon>
        <taxon>Hyphomicrobiales</taxon>
        <taxon>Nitrobacteraceae</taxon>
        <taxon>Bradyrhizobium</taxon>
        <taxon>Bradyrhizobium barranii</taxon>
    </lineage>
</organism>
<dbReference type="InterPro" id="IPR038488">
    <property type="entry name" value="Integrase_DNA-bd_sf"/>
</dbReference>
<gene>
    <name evidence="7" type="ORF">J4G43_027020</name>
    <name evidence="6" type="ORF">J4G43_29010</name>
</gene>
<evidence type="ECO:0000256" key="2">
    <source>
        <dbReference type="ARBA" id="ARBA00022908"/>
    </source>
</evidence>
<dbReference type="EMBL" id="CP086136">
    <property type="protein sequence ID" value="UEM08446.1"/>
    <property type="molecule type" value="Genomic_DNA"/>
</dbReference>
<dbReference type="PANTHER" id="PTHR30629:SF6">
    <property type="entry name" value="PROPHAGE INTEGRASE INTA-RELATED"/>
    <property type="match status" value="1"/>
</dbReference>
<proteinExistence type="inferred from homology"/>
<dbReference type="GO" id="GO:0015074">
    <property type="term" value="P:DNA integration"/>
    <property type="evidence" value="ECO:0007669"/>
    <property type="project" value="UniProtKB-KW"/>
</dbReference>
<evidence type="ECO:0000256" key="3">
    <source>
        <dbReference type="ARBA" id="ARBA00023125"/>
    </source>
</evidence>
<reference evidence="7 8" key="2">
    <citation type="journal article" date="2022" name="Int. J. Syst. Evol. Microbiol.">
        <title>Strains of Bradyrhizobium barranii sp. nov. associated with legumes native to Canada are symbionts of soybeans and belong to different subspecies (subsp. barranii subsp. nov. and subsp. apii subsp. nov.) and symbiovars (sv. glycinearum and sv. septentrionale).</title>
        <authorList>
            <person name="Bromfield E.S.P."/>
            <person name="Cloutier S."/>
            <person name="Wasai-Hara S."/>
            <person name="Minamisawa K."/>
        </authorList>
    </citation>
    <scope>NUCLEOTIDE SEQUENCE [LARGE SCALE GENOMIC DNA]</scope>
    <source>
        <strain evidence="7 8">144S4</strain>
    </source>
</reference>
<dbReference type="InterPro" id="IPR010998">
    <property type="entry name" value="Integrase_recombinase_N"/>
</dbReference>
<evidence type="ECO:0000256" key="1">
    <source>
        <dbReference type="ARBA" id="ARBA00008857"/>
    </source>
</evidence>
<dbReference type="InterPro" id="IPR011010">
    <property type="entry name" value="DNA_brk_join_enz"/>
</dbReference>
<evidence type="ECO:0000313" key="8">
    <source>
        <dbReference type="Proteomes" id="UP000664702"/>
    </source>
</evidence>
<dbReference type="Proteomes" id="UP000664702">
    <property type="component" value="Chromosome"/>
</dbReference>
<evidence type="ECO:0000313" key="6">
    <source>
        <dbReference type="EMBL" id="MBO1864807.1"/>
    </source>
</evidence>
<dbReference type="SUPFAM" id="SSF56349">
    <property type="entry name" value="DNA breaking-rejoining enzymes"/>
    <property type="match status" value="1"/>
</dbReference>
<dbReference type="RefSeq" id="WP_208086831.1">
    <property type="nucleotide sequence ID" value="NZ_CP086136.1"/>
</dbReference>
<dbReference type="EMBL" id="JAGEMI010000001">
    <property type="protein sequence ID" value="MBO1864807.1"/>
    <property type="molecule type" value="Genomic_DNA"/>
</dbReference>
<name>A0A939M7X3_9BRAD</name>
<dbReference type="InterPro" id="IPR053876">
    <property type="entry name" value="Phage_int_M"/>
</dbReference>
<protein>
    <submittedName>
        <fullName evidence="6">Integrase arm-type DNA-binding domain-containing protein</fullName>
    </submittedName>
</protein>
<evidence type="ECO:0000313" key="7">
    <source>
        <dbReference type="EMBL" id="UEM08446.1"/>
    </source>
</evidence>
<evidence type="ECO:0000256" key="4">
    <source>
        <dbReference type="PROSITE-ProRule" id="PRU01248"/>
    </source>
</evidence>
<dbReference type="InterPro" id="IPR050808">
    <property type="entry name" value="Phage_Integrase"/>
</dbReference>
<dbReference type="GO" id="GO:0003677">
    <property type="term" value="F:DNA binding"/>
    <property type="evidence" value="ECO:0007669"/>
    <property type="project" value="UniProtKB-UniRule"/>
</dbReference>
<dbReference type="PROSITE" id="PS51900">
    <property type="entry name" value="CB"/>
    <property type="match status" value="1"/>
</dbReference>
<dbReference type="PANTHER" id="PTHR30629">
    <property type="entry name" value="PROPHAGE INTEGRASE"/>
    <property type="match status" value="1"/>
</dbReference>
<sequence length="376" mass="42029">MGILTAVRVKHAKPGEKLADGDGLRLDVDKNGNASWVFRFKSPVTGKERFMGLGPLRDVGLAEAREAASAARALVRNHVDPIEHRISERAKAKAAATGTLTFEAYAKQYIAGKEVGWKNEKHRQQWSNSLRDYAHPIIGQLAVSDIDTEAVLKVLRPIWNVKKETARRVRGRIEAILNAAKAEGLRTGENPALWRGHLDQVLARRRKSDVKHHPALPYEEMPQFWRSLASDTSEAARMLRWIILTACRFNESADMDPAAEVKGELWTIPAIRMKAEREHKVPLTNLALAQLPFRPVSDVTLSNCIARHTNTTATTHGMRSTFRDWAGDCTSFPREIAEMALAHAVDDETEAAYRRSTALAKRRDLMTTWAAYCNGA</sequence>
<dbReference type="KEGG" id="bban:J4G43_027020"/>
<dbReference type="Pfam" id="PF13356">
    <property type="entry name" value="Arm-DNA-bind_3"/>
    <property type="match status" value="1"/>
</dbReference>
<dbReference type="Pfam" id="PF22022">
    <property type="entry name" value="Phage_int_M"/>
    <property type="match status" value="1"/>
</dbReference>
<feature type="domain" description="Core-binding (CB)" evidence="5">
    <location>
        <begin position="100"/>
        <end position="181"/>
    </location>
</feature>
<dbReference type="InterPro" id="IPR025166">
    <property type="entry name" value="Integrase_DNA_bind_dom"/>
</dbReference>
<keyword evidence="2" id="KW-0229">DNA integration</keyword>
<accession>A0A939M7X3</accession>
<evidence type="ECO:0000259" key="5">
    <source>
        <dbReference type="PROSITE" id="PS51900"/>
    </source>
</evidence>
<keyword evidence="3 4" id="KW-0238">DNA-binding</keyword>